<reference evidence="1" key="1">
    <citation type="submission" date="2022-08" db="EMBL/GenBank/DDBJ databases">
        <authorList>
            <person name="Kallberg Y."/>
            <person name="Tangrot J."/>
            <person name="Rosling A."/>
        </authorList>
    </citation>
    <scope>NUCLEOTIDE SEQUENCE</scope>
    <source>
        <strain evidence="1">Wild A</strain>
    </source>
</reference>
<name>A0A9W4SNC6_9GLOM</name>
<organism evidence="1 2">
    <name type="scientific">Funneliformis geosporum</name>
    <dbReference type="NCBI Taxonomy" id="1117311"/>
    <lineage>
        <taxon>Eukaryota</taxon>
        <taxon>Fungi</taxon>
        <taxon>Fungi incertae sedis</taxon>
        <taxon>Mucoromycota</taxon>
        <taxon>Glomeromycotina</taxon>
        <taxon>Glomeromycetes</taxon>
        <taxon>Glomerales</taxon>
        <taxon>Glomeraceae</taxon>
        <taxon>Funneliformis</taxon>
    </lineage>
</organism>
<feature type="non-terminal residue" evidence="1">
    <location>
        <position position="42"/>
    </location>
</feature>
<evidence type="ECO:0000313" key="2">
    <source>
        <dbReference type="Proteomes" id="UP001153678"/>
    </source>
</evidence>
<comment type="caution">
    <text evidence="1">The sequence shown here is derived from an EMBL/GenBank/DDBJ whole genome shotgun (WGS) entry which is preliminary data.</text>
</comment>
<accession>A0A9W4SNC6</accession>
<proteinExistence type="predicted"/>
<dbReference type="Proteomes" id="UP001153678">
    <property type="component" value="Unassembled WGS sequence"/>
</dbReference>
<keyword evidence="2" id="KW-1185">Reference proteome</keyword>
<dbReference type="AlphaFoldDB" id="A0A9W4SNC6"/>
<protein>
    <submittedName>
        <fullName evidence="1">6524_t:CDS:1</fullName>
    </submittedName>
</protein>
<evidence type="ECO:0000313" key="1">
    <source>
        <dbReference type="EMBL" id="CAI2174653.1"/>
    </source>
</evidence>
<gene>
    <name evidence="1" type="ORF">FWILDA_LOCUS6701</name>
</gene>
<dbReference type="EMBL" id="CAMKVN010001241">
    <property type="protein sequence ID" value="CAI2174653.1"/>
    <property type="molecule type" value="Genomic_DNA"/>
</dbReference>
<sequence length="42" mass="4948">MKEILLEICPNFGPAMDKIGRYFDKLERINGMYAKMIKLQDL</sequence>